<organism evidence="1">
    <name type="scientific">Magnetococcus massalia (strain MO-1)</name>
    <dbReference type="NCBI Taxonomy" id="451514"/>
    <lineage>
        <taxon>Bacteria</taxon>
        <taxon>Pseudomonadati</taxon>
        <taxon>Pseudomonadota</taxon>
        <taxon>Magnetococcia</taxon>
        <taxon>Magnetococcales</taxon>
        <taxon>Magnetococcaceae</taxon>
        <taxon>Magnetococcus</taxon>
    </lineage>
</organism>
<name>A0A1S7LM58_MAGMO</name>
<accession>A0A1S7LM58</accession>
<proteinExistence type="predicted"/>
<evidence type="ECO:0000313" key="1">
    <source>
        <dbReference type="EMBL" id="CRH07207.1"/>
    </source>
</evidence>
<dbReference type="AlphaFoldDB" id="A0A1S7LM58"/>
<protein>
    <submittedName>
        <fullName evidence="1">Uncharacterized protein</fullName>
    </submittedName>
</protein>
<dbReference type="EMBL" id="LO017727">
    <property type="protein sequence ID" value="CRH07207.1"/>
    <property type="molecule type" value="Genomic_DNA"/>
</dbReference>
<reference evidence="1" key="1">
    <citation type="submission" date="2015-04" db="EMBL/GenBank/DDBJ databases">
        <authorList>
            <person name="Syromyatnikov M.Y."/>
            <person name="Popov V.N."/>
        </authorList>
    </citation>
    <scope>NUCLEOTIDE SEQUENCE</scope>
    <source>
        <strain evidence="1">MO-1</strain>
    </source>
</reference>
<gene>
    <name evidence="1" type="ORF">MAGMO_3063</name>
</gene>
<sequence length="55" mass="6446">MFILLFYNVIDISHNLISDNIGEKWDPPYTLISVWVVFTDEQHKACIQRSSAYTL</sequence>